<evidence type="ECO:0000256" key="2">
    <source>
        <dbReference type="SAM" id="MobiDB-lite"/>
    </source>
</evidence>
<evidence type="ECO:0000313" key="3">
    <source>
        <dbReference type="EMBL" id="TKA31759.1"/>
    </source>
</evidence>
<proteinExistence type="predicted"/>
<gene>
    <name evidence="3" type="ORF">B0A50_01837</name>
</gene>
<name>A0A4V5N7Y6_9PEZI</name>
<feature type="compositionally biased region" description="Basic residues" evidence="2">
    <location>
        <begin position="274"/>
        <end position="291"/>
    </location>
</feature>
<comment type="caution">
    <text evidence="3">The sequence shown here is derived from an EMBL/GenBank/DDBJ whole genome shotgun (WGS) entry which is preliminary data.</text>
</comment>
<accession>A0A4V5N7Y6</accession>
<organism evidence="3 4">
    <name type="scientific">Salinomyces thailandicus</name>
    <dbReference type="NCBI Taxonomy" id="706561"/>
    <lineage>
        <taxon>Eukaryota</taxon>
        <taxon>Fungi</taxon>
        <taxon>Dikarya</taxon>
        <taxon>Ascomycota</taxon>
        <taxon>Pezizomycotina</taxon>
        <taxon>Dothideomycetes</taxon>
        <taxon>Dothideomycetidae</taxon>
        <taxon>Mycosphaerellales</taxon>
        <taxon>Teratosphaeriaceae</taxon>
        <taxon>Salinomyces</taxon>
    </lineage>
</organism>
<feature type="compositionally biased region" description="Low complexity" evidence="2">
    <location>
        <begin position="18"/>
        <end position="31"/>
    </location>
</feature>
<feature type="compositionally biased region" description="Polar residues" evidence="2">
    <location>
        <begin position="1"/>
        <end position="11"/>
    </location>
</feature>
<feature type="compositionally biased region" description="Polar residues" evidence="2">
    <location>
        <begin position="246"/>
        <end position="260"/>
    </location>
</feature>
<keyword evidence="1" id="KW-0175">Coiled coil</keyword>
<dbReference type="EMBL" id="NAJL01000007">
    <property type="protein sequence ID" value="TKA31759.1"/>
    <property type="molecule type" value="Genomic_DNA"/>
</dbReference>
<sequence>MRSTLRTQSYPGSHLNMTPAKTATEPPTEGPQASTRHAADRRPSYSRKSARAIALHERSTERRLAQLEGKQTASPPKCPVASELDADLNAIGDLFNKLEETIGSPETGLQAQLEALEEKILPYEVYRQEAAEAVKQLGDVRDRLREDGLANRKVDTESTRLLHEHEACLREQSARLLDLEHAAEAAKIQDSSLTGLAKVMIRRLRHGDIMAPAVQTELLSMITLPSNVVAGSADTGAMVAASERMFNTPTTDGDSTNSKTNEVEESREDEASPRKRRRLKHRPHSAKKTASRRSSESIASPHSEHARAAPPSGGPAVATSSDAAAITAAEVNLKNVLISPEVRRTGRTPRRTEIAKDMIPWKEAIAQMRATRKAR</sequence>
<feature type="region of interest" description="Disordered" evidence="2">
    <location>
        <begin position="1"/>
        <end position="54"/>
    </location>
</feature>
<keyword evidence="4" id="KW-1185">Reference proteome</keyword>
<feature type="coiled-coil region" evidence="1">
    <location>
        <begin position="127"/>
        <end position="189"/>
    </location>
</feature>
<dbReference type="Proteomes" id="UP000308549">
    <property type="component" value="Unassembled WGS sequence"/>
</dbReference>
<feature type="region of interest" description="Disordered" evidence="2">
    <location>
        <begin position="246"/>
        <end position="321"/>
    </location>
</feature>
<feature type="compositionally biased region" description="Basic and acidic residues" evidence="2">
    <location>
        <begin position="261"/>
        <end position="273"/>
    </location>
</feature>
<reference evidence="3 4" key="1">
    <citation type="submission" date="2017-03" db="EMBL/GenBank/DDBJ databases">
        <title>Genomes of endolithic fungi from Antarctica.</title>
        <authorList>
            <person name="Coleine C."/>
            <person name="Masonjones S."/>
            <person name="Stajich J.E."/>
        </authorList>
    </citation>
    <scope>NUCLEOTIDE SEQUENCE [LARGE SCALE GENOMIC DNA]</scope>
    <source>
        <strain evidence="3 4">CCFEE 6315</strain>
    </source>
</reference>
<evidence type="ECO:0000256" key="1">
    <source>
        <dbReference type="SAM" id="Coils"/>
    </source>
</evidence>
<dbReference type="AlphaFoldDB" id="A0A4V5N7Y6"/>
<evidence type="ECO:0000313" key="4">
    <source>
        <dbReference type="Proteomes" id="UP000308549"/>
    </source>
</evidence>
<protein>
    <submittedName>
        <fullName evidence="3">Uncharacterized protein</fullName>
    </submittedName>
</protein>